<organism evidence="4 5">
    <name type="scientific">Dinoponera quadriceps</name>
    <name type="common">South American ant</name>
    <dbReference type="NCBI Taxonomy" id="609295"/>
    <lineage>
        <taxon>Eukaryota</taxon>
        <taxon>Metazoa</taxon>
        <taxon>Ecdysozoa</taxon>
        <taxon>Arthropoda</taxon>
        <taxon>Hexapoda</taxon>
        <taxon>Insecta</taxon>
        <taxon>Pterygota</taxon>
        <taxon>Neoptera</taxon>
        <taxon>Endopterygota</taxon>
        <taxon>Hymenoptera</taxon>
        <taxon>Apocrita</taxon>
        <taxon>Aculeata</taxon>
        <taxon>Formicoidea</taxon>
        <taxon>Formicidae</taxon>
        <taxon>Ponerinae</taxon>
        <taxon>Ponerini</taxon>
        <taxon>Dinoponera</taxon>
    </lineage>
</organism>
<dbReference type="RefSeq" id="XP_014485485.1">
    <property type="nucleotide sequence ID" value="XM_014629999.1"/>
</dbReference>
<keyword evidence="4" id="KW-1185">Reference proteome</keyword>
<feature type="region of interest" description="Disordered" evidence="2">
    <location>
        <begin position="64"/>
        <end position="87"/>
    </location>
</feature>
<dbReference type="GeneID" id="106750002"/>
<name>A0A6P3Y3P6_DINQU</name>
<protein>
    <submittedName>
        <fullName evidence="5">Uncharacterized protein LOC106750002</fullName>
    </submittedName>
</protein>
<dbReference type="InterPro" id="IPR007889">
    <property type="entry name" value="HTH_Psq"/>
</dbReference>
<dbReference type="Proteomes" id="UP000515204">
    <property type="component" value="Unplaced"/>
</dbReference>
<dbReference type="OrthoDB" id="7697906at2759"/>
<evidence type="ECO:0000256" key="1">
    <source>
        <dbReference type="ARBA" id="ARBA00004123"/>
    </source>
</evidence>
<dbReference type="Pfam" id="PF05225">
    <property type="entry name" value="HTH_psq"/>
    <property type="match status" value="1"/>
</dbReference>
<dbReference type="SUPFAM" id="SSF46689">
    <property type="entry name" value="Homeodomain-like"/>
    <property type="match status" value="1"/>
</dbReference>
<evidence type="ECO:0000313" key="5">
    <source>
        <dbReference type="RefSeq" id="XP_014485485.1"/>
    </source>
</evidence>
<comment type="subcellular location">
    <subcellularLocation>
        <location evidence="1">Nucleus</location>
    </subcellularLocation>
</comment>
<dbReference type="KEGG" id="dqu:106750002"/>
<dbReference type="GO" id="GO:0005634">
    <property type="term" value="C:nucleus"/>
    <property type="evidence" value="ECO:0007669"/>
    <property type="project" value="UniProtKB-SubCell"/>
</dbReference>
<proteinExistence type="predicted"/>
<accession>A0A6P3Y3P6</accession>
<dbReference type="InterPro" id="IPR009057">
    <property type="entry name" value="Homeodomain-like_sf"/>
</dbReference>
<gene>
    <name evidence="5" type="primary">LOC106750002</name>
</gene>
<sequence length="196" mass="21887">MPRRFVRKLGARHYRNYSPLALAKAVEKCLAGKATIRAASEEFNIPTGTICAYLKSAKAESAAAVESPPEPGQPANPVSRKKSPGHPTVFSPNEEEILCALIVAVGTYGFPCSIRDLKVIVRSYLDKMGRTVPVFKENTPGIDWVKLFLKRHPDITRRTGRNIPLSRAAVNKDTIRDYFHHLRHELEGVPHCNIYN</sequence>
<evidence type="ECO:0000259" key="3">
    <source>
        <dbReference type="Pfam" id="PF05225"/>
    </source>
</evidence>
<reference evidence="5" key="1">
    <citation type="submission" date="2025-08" db="UniProtKB">
        <authorList>
            <consortium name="RefSeq"/>
        </authorList>
    </citation>
    <scope>IDENTIFICATION</scope>
</reference>
<evidence type="ECO:0000256" key="2">
    <source>
        <dbReference type="SAM" id="MobiDB-lite"/>
    </source>
</evidence>
<feature type="domain" description="HTH psq-type" evidence="3">
    <location>
        <begin position="21"/>
        <end position="55"/>
    </location>
</feature>
<dbReference type="GO" id="GO:0003677">
    <property type="term" value="F:DNA binding"/>
    <property type="evidence" value="ECO:0007669"/>
    <property type="project" value="InterPro"/>
</dbReference>
<dbReference type="AlphaFoldDB" id="A0A6P3Y3P6"/>
<evidence type="ECO:0000313" key="4">
    <source>
        <dbReference type="Proteomes" id="UP000515204"/>
    </source>
</evidence>